<dbReference type="KEGG" id="plei:Q9312_09905"/>
<evidence type="ECO:0008006" key="4">
    <source>
        <dbReference type="Google" id="ProtNLM"/>
    </source>
</evidence>
<evidence type="ECO:0000256" key="1">
    <source>
        <dbReference type="SAM" id="SignalP"/>
    </source>
</evidence>
<feature type="signal peptide" evidence="1">
    <location>
        <begin position="1"/>
        <end position="28"/>
    </location>
</feature>
<feature type="chain" id="PRO_5041249291" description="Lipoprotein" evidence="1">
    <location>
        <begin position="29"/>
        <end position="207"/>
    </location>
</feature>
<protein>
    <recommendedName>
        <fullName evidence="4">Lipoprotein</fullName>
    </recommendedName>
</protein>
<sequence length="207" mass="24023">MIQIFQFSNFTIRIPALLLAMASTLVLAGCSSEFLRALDDANASMGGQRTCQYSRNKQTDQFDDFSITWGGYCNQWEVQVSSRTVYTLKCRFDNGQGRLYRNLYVQPRQRTEEISVAHMSQGFYYDCQRWSRAAFDKKRSKGLVLQEKMERGVYYNRVQNSAGAKRSCYIRAKQSSYDIVRQTLPAYGWTDWVRTGDKGFKYGCKRV</sequence>
<accession>A0AA51RXE5</accession>
<evidence type="ECO:0000313" key="2">
    <source>
        <dbReference type="EMBL" id="WMS89203.1"/>
    </source>
</evidence>
<dbReference type="Proteomes" id="UP001239782">
    <property type="component" value="Chromosome"/>
</dbReference>
<keyword evidence="1" id="KW-0732">Signal</keyword>
<keyword evidence="3" id="KW-1185">Reference proteome</keyword>
<dbReference type="RefSeq" id="WP_309204471.1">
    <property type="nucleotide sequence ID" value="NZ_CP133548.1"/>
</dbReference>
<gene>
    <name evidence="2" type="ORF">Q9312_09905</name>
</gene>
<dbReference type="EMBL" id="CP133548">
    <property type="protein sequence ID" value="WMS89203.1"/>
    <property type="molecule type" value="Genomic_DNA"/>
</dbReference>
<dbReference type="AlphaFoldDB" id="A0AA51RXE5"/>
<reference evidence="2 3" key="1">
    <citation type="submission" date="2023-08" db="EMBL/GenBank/DDBJ databases">
        <title>Pleionea litopenaei sp. nov., isolated from stomach of juvenile Litopenaeus vannamei.</title>
        <authorList>
            <person name="Rho A.M."/>
            <person name="Hwang C.Y."/>
        </authorList>
    </citation>
    <scope>NUCLEOTIDE SEQUENCE [LARGE SCALE GENOMIC DNA]</scope>
    <source>
        <strain evidence="2 3">HL-JVS1</strain>
    </source>
</reference>
<evidence type="ECO:0000313" key="3">
    <source>
        <dbReference type="Proteomes" id="UP001239782"/>
    </source>
</evidence>
<name>A0AA51RXE5_9GAMM</name>
<organism evidence="2 3">
    <name type="scientific">Pleionea litopenaei</name>
    <dbReference type="NCBI Taxonomy" id="3070815"/>
    <lineage>
        <taxon>Bacteria</taxon>
        <taxon>Pseudomonadati</taxon>
        <taxon>Pseudomonadota</taxon>
        <taxon>Gammaproteobacteria</taxon>
        <taxon>Oceanospirillales</taxon>
        <taxon>Pleioneaceae</taxon>
        <taxon>Pleionea</taxon>
    </lineage>
</organism>
<proteinExistence type="predicted"/>